<accession>A0ABD3CVP0</accession>
<name>A0ABD3CVP0_9LAMI</name>
<comment type="caution">
    <text evidence="1">The sequence shown here is derived from an EMBL/GenBank/DDBJ whole genome shotgun (WGS) entry which is preliminary data.</text>
</comment>
<evidence type="ECO:0000313" key="2">
    <source>
        <dbReference type="Proteomes" id="UP001632038"/>
    </source>
</evidence>
<evidence type="ECO:0000313" key="1">
    <source>
        <dbReference type="EMBL" id="KAL3633717.1"/>
    </source>
</evidence>
<protein>
    <submittedName>
        <fullName evidence="1">Uncharacterized protein</fullName>
    </submittedName>
</protein>
<dbReference type="Proteomes" id="UP001632038">
    <property type="component" value="Unassembled WGS sequence"/>
</dbReference>
<sequence>MDGYLNNQLMLFGWLSQGMEIPVADVDGPLLYLKLQTNSIFGGLLCHRLFKNSLIVALVNSYSPTRRKSFFFYVVLSNDI</sequence>
<reference evidence="2" key="1">
    <citation type="journal article" date="2024" name="IScience">
        <title>Strigolactones Initiate the Formation of Haustorium-like Structures in Castilleja.</title>
        <authorList>
            <person name="Buerger M."/>
            <person name="Peterson D."/>
            <person name="Chory J."/>
        </authorList>
    </citation>
    <scope>NUCLEOTIDE SEQUENCE [LARGE SCALE GENOMIC DNA]</scope>
</reference>
<keyword evidence="2" id="KW-1185">Reference proteome</keyword>
<proteinExistence type="predicted"/>
<organism evidence="1 2">
    <name type="scientific">Castilleja foliolosa</name>
    <dbReference type="NCBI Taxonomy" id="1961234"/>
    <lineage>
        <taxon>Eukaryota</taxon>
        <taxon>Viridiplantae</taxon>
        <taxon>Streptophyta</taxon>
        <taxon>Embryophyta</taxon>
        <taxon>Tracheophyta</taxon>
        <taxon>Spermatophyta</taxon>
        <taxon>Magnoliopsida</taxon>
        <taxon>eudicotyledons</taxon>
        <taxon>Gunneridae</taxon>
        <taxon>Pentapetalae</taxon>
        <taxon>asterids</taxon>
        <taxon>lamiids</taxon>
        <taxon>Lamiales</taxon>
        <taxon>Orobanchaceae</taxon>
        <taxon>Pedicularideae</taxon>
        <taxon>Castillejinae</taxon>
        <taxon>Castilleja</taxon>
    </lineage>
</organism>
<gene>
    <name evidence="1" type="ORF">CASFOL_022479</name>
</gene>
<dbReference type="EMBL" id="JAVIJP010000029">
    <property type="protein sequence ID" value="KAL3633717.1"/>
    <property type="molecule type" value="Genomic_DNA"/>
</dbReference>
<dbReference type="AlphaFoldDB" id="A0ABD3CVP0"/>